<evidence type="ECO:0000256" key="1">
    <source>
        <dbReference type="SAM" id="Phobius"/>
    </source>
</evidence>
<dbReference type="Gene3D" id="1.20.1250.20">
    <property type="entry name" value="MFS general substrate transporter like domains"/>
    <property type="match status" value="1"/>
</dbReference>
<keyword evidence="1" id="KW-0812">Transmembrane</keyword>
<comment type="caution">
    <text evidence="2">The sequence shown here is derived from an EMBL/GenBank/DDBJ whole genome shotgun (WGS) entry which is preliminary data.</text>
</comment>
<dbReference type="InParanoid" id="A0A7J7C1B5"/>
<accession>A0A7J7C1B5</accession>
<keyword evidence="3" id="KW-1185">Reference proteome</keyword>
<dbReference type="AlphaFoldDB" id="A0A7J7C1B5"/>
<name>A0A7J7C1B5_TRIWF</name>
<sequence length="237" mass="26127">MQTASFFPGFGAFAAAMDALNSTGFLGICLGLQLLFKSSKENGPGQGKGFDIDLINVFKWSAPKNEIQGPFWGSPLSRGLNLLGIREVFLRQIRSGRALHFGEEGQHVQHESLANIKYCVKSDNSIYLIIAQVMFQESWDKTLLLDHQWLRSIIIKDVEMKGTTRFHSAAMAVGFAKTSFTLIVIFVTGKLGRTSLLYISTVGMNICLFGLILTLSSLGNGKLGTRGWPGNFNSLWQ</sequence>
<feature type="transmembrane region" description="Helical" evidence="1">
    <location>
        <begin position="195"/>
        <end position="216"/>
    </location>
</feature>
<dbReference type="SUPFAM" id="SSF52317">
    <property type="entry name" value="Class I glutamine amidotransferase-like"/>
    <property type="match status" value="1"/>
</dbReference>
<dbReference type="EMBL" id="JAAARO010000021">
    <property type="protein sequence ID" value="KAF5727950.1"/>
    <property type="molecule type" value="Genomic_DNA"/>
</dbReference>
<keyword evidence="1" id="KW-1133">Transmembrane helix</keyword>
<dbReference type="Gene3D" id="3.40.50.880">
    <property type="match status" value="1"/>
</dbReference>
<dbReference type="InterPro" id="IPR036259">
    <property type="entry name" value="MFS_trans_sf"/>
</dbReference>
<dbReference type="Proteomes" id="UP000593562">
    <property type="component" value="Unassembled WGS sequence"/>
</dbReference>
<dbReference type="InterPro" id="IPR029062">
    <property type="entry name" value="Class_I_gatase-like"/>
</dbReference>
<reference evidence="2 3" key="1">
    <citation type="journal article" date="2020" name="Nat. Commun.">
        <title>Genome of Tripterygium wilfordii and identification of cytochrome P450 involved in triptolide biosynthesis.</title>
        <authorList>
            <person name="Tu L."/>
            <person name="Su P."/>
            <person name="Zhang Z."/>
            <person name="Gao L."/>
            <person name="Wang J."/>
            <person name="Hu T."/>
            <person name="Zhou J."/>
            <person name="Zhang Y."/>
            <person name="Zhao Y."/>
            <person name="Liu Y."/>
            <person name="Song Y."/>
            <person name="Tong Y."/>
            <person name="Lu Y."/>
            <person name="Yang J."/>
            <person name="Xu C."/>
            <person name="Jia M."/>
            <person name="Peters R.J."/>
            <person name="Huang L."/>
            <person name="Gao W."/>
        </authorList>
    </citation>
    <scope>NUCLEOTIDE SEQUENCE [LARGE SCALE GENOMIC DNA]</scope>
    <source>
        <strain evidence="3">cv. XIE 37</strain>
        <tissue evidence="2">Leaf</tissue>
    </source>
</reference>
<evidence type="ECO:0000313" key="3">
    <source>
        <dbReference type="Proteomes" id="UP000593562"/>
    </source>
</evidence>
<evidence type="ECO:0000313" key="2">
    <source>
        <dbReference type="EMBL" id="KAF5727950.1"/>
    </source>
</evidence>
<feature type="transmembrane region" description="Helical" evidence="1">
    <location>
        <begin position="169"/>
        <end position="189"/>
    </location>
</feature>
<feature type="transmembrane region" description="Helical" evidence="1">
    <location>
        <begin position="12"/>
        <end position="36"/>
    </location>
</feature>
<organism evidence="2 3">
    <name type="scientific">Tripterygium wilfordii</name>
    <name type="common">Thunder God vine</name>
    <dbReference type="NCBI Taxonomy" id="458696"/>
    <lineage>
        <taxon>Eukaryota</taxon>
        <taxon>Viridiplantae</taxon>
        <taxon>Streptophyta</taxon>
        <taxon>Embryophyta</taxon>
        <taxon>Tracheophyta</taxon>
        <taxon>Spermatophyta</taxon>
        <taxon>Magnoliopsida</taxon>
        <taxon>eudicotyledons</taxon>
        <taxon>Gunneridae</taxon>
        <taxon>Pentapetalae</taxon>
        <taxon>rosids</taxon>
        <taxon>fabids</taxon>
        <taxon>Celastrales</taxon>
        <taxon>Celastraceae</taxon>
        <taxon>Tripterygium</taxon>
    </lineage>
</organism>
<keyword evidence="1" id="KW-0472">Membrane</keyword>
<proteinExistence type="predicted"/>
<gene>
    <name evidence="2" type="ORF">HS088_TW21G00090</name>
</gene>
<protein>
    <submittedName>
        <fullName evidence="2">Putative polyol transporter 4</fullName>
    </submittedName>
</protein>